<feature type="domain" description="Thymidylate kinase-like" evidence="5">
    <location>
        <begin position="39"/>
        <end position="209"/>
    </location>
</feature>
<evidence type="ECO:0000256" key="2">
    <source>
        <dbReference type="ARBA" id="ARBA00017144"/>
    </source>
</evidence>
<accession>A0ABQ3GCD9</accession>
<evidence type="ECO:0000256" key="3">
    <source>
        <dbReference type="ARBA" id="ARBA00022741"/>
    </source>
</evidence>
<evidence type="ECO:0000256" key="4">
    <source>
        <dbReference type="ARBA" id="ARBA00022840"/>
    </source>
</evidence>
<comment type="caution">
    <text evidence="6">The sequence shown here is derived from an EMBL/GenBank/DDBJ whole genome shotgun (WGS) entry which is preliminary data.</text>
</comment>
<gene>
    <name evidence="6" type="ORF">GCM10008096_03310</name>
</gene>
<dbReference type="PANTHER" id="PTHR10344:SF4">
    <property type="entry name" value="UMP-CMP KINASE 2, MITOCHONDRIAL"/>
    <property type="match status" value="1"/>
</dbReference>
<keyword evidence="4" id="KW-0067">ATP-binding</keyword>
<reference evidence="7" key="1">
    <citation type="journal article" date="2019" name="Int. J. Syst. Evol. Microbiol.">
        <title>The Global Catalogue of Microorganisms (GCM) 10K type strain sequencing project: providing services to taxonomists for standard genome sequencing and annotation.</title>
        <authorList>
            <consortium name="The Broad Institute Genomics Platform"/>
            <consortium name="The Broad Institute Genome Sequencing Center for Infectious Disease"/>
            <person name="Wu L."/>
            <person name="Ma J."/>
        </authorList>
    </citation>
    <scope>NUCLEOTIDE SEQUENCE [LARGE SCALE GENOMIC DNA]</scope>
    <source>
        <strain evidence="7">KCTC 19466</strain>
    </source>
</reference>
<dbReference type="Pfam" id="PF02223">
    <property type="entry name" value="Thymidylate_kin"/>
    <property type="match status" value="1"/>
</dbReference>
<evidence type="ECO:0000313" key="6">
    <source>
        <dbReference type="EMBL" id="GHD00255.1"/>
    </source>
</evidence>
<keyword evidence="3" id="KW-0547">Nucleotide-binding</keyword>
<comment type="similarity">
    <text evidence="1">Belongs to the thymidylate kinase family.</text>
</comment>
<sequence>MLLTRPQPAIAPSVPSAAADAVPAPAASQARRATVAVVGIDGSGKTTAASYLAASLDDAGTSAQLLRNPSGRSWLGRWSAKSGYAVPATLAETFETVLRGLNVIRSHTRARAFAGLTVMDRHLVCQEVTRETRGLDPNGLLARGLRQLRRNLREPELTVLLDVSPATALGRIRERGLDTESLDYLEAARDAYLACAVTEGWAVIDAEADAFTVVSRLREIVRERIVDPQPAR</sequence>
<proteinExistence type="inferred from homology"/>
<dbReference type="Gene3D" id="3.40.50.300">
    <property type="entry name" value="P-loop containing nucleotide triphosphate hydrolases"/>
    <property type="match status" value="1"/>
</dbReference>
<organism evidence="6 7">
    <name type="scientific">Zhihengliuella salsuginis</name>
    <dbReference type="NCBI Taxonomy" id="578222"/>
    <lineage>
        <taxon>Bacteria</taxon>
        <taxon>Bacillati</taxon>
        <taxon>Actinomycetota</taxon>
        <taxon>Actinomycetes</taxon>
        <taxon>Micrococcales</taxon>
        <taxon>Micrococcaceae</taxon>
        <taxon>Zhihengliuella</taxon>
    </lineage>
</organism>
<dbReference type="Proteomes" id="UP000642819">
    <property type="component" value="Unassembled WGS sequence"/>
</dbReference>
<keyword evidence="7" id="KW-1185">Reference proteome</keyword>
<dbReference type="PANTHER" id="PTHR10344">
    <property type="entry name" value="THYMIDYLATE KINASE"/>
    <property type="match status" value="1"/>
</dbReference>
<dbReference type="EMBL" id="BMXK01000001">
    <property type="protein sequence ID" value="GHD00255.1"/>
    <property type="molecule type" value="Genomic_DNA"/>
</dbReference>
<protein>
    <recommendedName>
        <fullName evidence="2">Thymidylate kinase</fullName>
    </recommendedName>
</protein>
<evidence type="ECO:0000313" key="7">
    <source>
        <dbReference type="Proteomes" id="UP000642819"/>
    </source>
</evidence>
<keyword evidence="6" id="KW-0808">Transferase</keyword>
<dbReference type="SUPFAM" id="SSF52540">
    <property type="entry name" value="P-loop containing nucleoside triphosphate hydrolases"/>
    <property type="match status" value="1"/>
</dbReference>
<evidence type="ECO:0000259" key="5">
    <source>
        <dbReference type="Pfam" id="PF02223"/>
    </source>
</evidence>
<dbReference type="GO" id="GO:0016301">
    <property type="term" value="F:kinase activity"/>
    <property type="evidence" value="ECO:0007669"/>
    <property type="project" value="UniProtKB-KW"/>
</dbReference>
<name>A0ABQ3GCD9_9MICC</name>
<dbReference type="InterPro" id="IPR039430">
    <property type="entry name" value="Thymidylate_kin-like_dom"/>
</dbReference>
<evidence type="ECO:0000256" key="1">
    <source>
        <dbReference type="ARBA" id="ARBA00009776"/>
    </source>
</evidence>
<dbReference type="InterPro" id="IPR027417">
    <property type="entry name" value="P-loop_NTPase"/>
</dbReference>
<keyword evidence="6" id="KW-0418">Kinase</keyword>
<dbReference type="RefSeq" id="WP_189348355.1">
    <property type="nucleotide sequence ID" value="NZ_BMXK01000001.1"/>
</dbReference>